<accession>A8HY45</accession>
<protein>
    <submittedName>
        <fullName evidence="7">Putative aminotransferase</fullName>
    </submittedName>
</protein>
<dbReference type="Pfam" id="PF00155">
    <property type="entry name" value="Aminotran_1_2"/>
    <property type="match status" value="1"/>
</dbReference>
<dbReference type="eggNOG" id="COG0436">
    <property type="taxonomic scope" value="Bacteria"/>
</dbReference>
<keyword evidence="8" id="KW-1185">Reference proteome</keyword>
<organism evidence="7 8">
    <name type="scientific">Azorhizobium caulinodans (strain ATCC 43989 / DSM 5975 / JCM 20966 / LMG 6465 / NBRC 14845 / NCIMB 13405 / ORS 571)</name>
    <dbReference type="NCBI Taxonomy" id="438753"/>
    <lineage>
        <taxon>Bacteria</taxon>
        <taxon>Pseudomonadati</taxon>
        <taxon>Pseudomonadota</taxon>
        <taxon>Alphaproteobacteria</taxon>
        <taxon>Hyphomicrobiales</taxon>
        <taxon>Xanthobacteraceae</taxon>
        <taxon>Azorhizobium</taxon>
    </lineage>
</organism>
<feature type="domain" description="Aminotransferase class I/classII large" evidence="6">
    <location>
        <begin position="65"/>
        <end position="416"/>
    </location>
</feature>
<dbReference type="PANTHER" id="PTHR43807:SF20">
    <property type="entry name" value="FI04487P"/>
    <property type="match status" value="1"/>
</dbReference>
<dbReference type="GO" id="GO:0005737">
    <property type="term" value="C:cytoplasm"/>
    <property type="evidence" value="ECO:0007669"/>
    <property type="project" value="TreeGrafter"/>
</dbReference>
<dbReference type="KEGG" id="azc:AZC_1575"/>
<sequence length="424" mass="46352">MRRSGRTADAARQGAPEELPKSAMSVSLAPRPPVPAVSRLNSIYSALPTTIFEVMSGLARTHQAVNLGQGFPDDPGPLDVRQKAADAVVDGWNQYPPMMGLADLRQAAAVHYKHWQGLDLDPESEVMVTSGATEALAGALFSLIEPGDEVVLFQPLYDAYLPLVQRAGGIPRLVRLEPPSWRITAEKLEAAFSPRTKVVLFNNPQNPTGIVHSREEMQLIADFCIRFDVIAVCDEVWEHVIFDGRRHLPMMAIPGMRERTVKISSAGKIFGMTGWKVGLVFAQPELMRVLGKAHQFLTFTTPPNLQAAVAYGLGKEDAYFEDMRADLQRSRDRLAKGLSDLGFPVLPSAGTYFLSVDLAAIDPTLDDEAFCLDLVKTHGVAAIPVSAFYAQDAVRSVVRFCFAKRDATLDAALERLAGALRNGR</sequence>
<evidence type="ECO:0000256" key="1">
    <source>
        <dbReference type="ARBA" id="ARBA00001933"/>
    </source>
</evidence>
<evidence type="ECO:0000256" key="3">
    <source>
        <dbReference type="ARBA" id="ARBA00022679"/>
    </source>
</evidence>
<reference evidence="8" key="2">
    <citation type="submission" date="2007-04" db="EMBL/GenBank/DDBJ databases">
        <title>Complete genome sequence of the nitrogen-fixing bacterium Azorhizobium caulinodans ORS571.</title>
        <authorList>
            <person name="Lee K.B."/>
            <person name="Backer P.D."/>
            <person name="Aono T."/>
            <person name="Liu C.T."/>
            <person name="Suzuki S."/>
            <person name="Suzuki T."/>
            <person name="Kaneko T."/>
            <person name="Yamada M."/>
            <person name="Tabata S."/>
            <person name="Kupfer D.M."/>
            <person name="Najar F.Z."/>
            <person name="Wiley G.B."/>
            <person name="Roe B."/>
            <person name="Binnewies T."/>
            <person name="Ussery D."/>
            <person name="Vereecke D."/>
            <person name="Gevers D."/>
            <person name="Holsters M."/>
            <person name="Oyaizu H."/>
        </authorList>
    </citation>
    <scope>NUCLEOTIDE SEQUENCE [LARGE SCALE GENOMIC DNA]</scope>
    <source>
        <strain evidence="8">ATCC 43989 / DSM 5975 / JCM 20966 / LMG 6465 / NBRC 14845 / NCIMB 13405 / ORS 571</strain>
    </source>
</reference>
<reference evidence="7 8" key="6">
    <citation type="journal article" date="2011" name="Appl. Environ. Microbiol.">
        <title>Involvement of the azorhizobial chromosome partition gene (parA) in the onset of bacteroid differentiation during Sesbania rostrata stem nodule development.</title>
        <authorList>
            <person name="Liu CT."/>
            <person name="Lee KB."/>
            <person name="Wang YS."/>
            <person name="Peng MH."/>
            <person name="Lee KT."/>
            <person name="Suzuki S."/>
            <person name="Suzuki T."/>
            <person name="Oyaizu H."/>
        </authorList>
    </citation>
    <scope>NUCLEOTIDE SEQUENCE [LARGE SCALE GENOMIC DNA]</scope>
    <source>
        <strain evidence="8">ATCC 43989 / DSM 5975 / JCM 20966 / LMG 6465 / NBRC 14845 / NCIMB 13405 / ORS 571</strain>
    </source>
</reference>
<feature type="region of interest" description="Disordered" evidence="5">
    <location>
        <begin position="1"/>
        <end position="28"/>
    </location>
</feature>
<evidence type="ECO:0000256" key="5">
    <source>
        <dbReference type="SAM" id="MobiDB-lite"/>
    </source>
</evidence>
<dbReference type="NCBIfam" id="NF006488">
    <property type="entry name" value="PRK08912.1"/>
    <property type="match status" value="1"/>
</dbReference>
<dbReference type="CDD" id="cd00609">
    <property type="entry name" value="AAT_like"/>
    <property type="match status" value="1"/>
</dbReference>
<evidence type="ECO:0000256" key="4">
    <source>
        <dbReference type="ARBA" id="ARBA00022898"/>
    </source>
</evidence>
<dbReference type="InterPro" id="IPR015424">
    <property type="entry name" value="PyrdxlP-dep_Trfase"/>
</dbReference>
<keyword evidence="4" id="KW-0663">Pyridoxal phosphate</keyword>
<dbReference type="InterPro" id="IPR015421">
    <property type="entry name" value="PyrdxlP-dep_Trfase_major"/>
</dbReference>
<dbReference type="InterPro" id="IPR015422">
    <property type="entry name" value="PyrdxlP-dep_Trfase_small"/>
</dbReference>
<dbReference type="InterPro" id="IPR004839">
    <property type="entry name" value="Aminotransferase_I/II_large"/>
</dbReference>
<dbReference type="EMBL" id="AP009384">
    <property type="protein sequence ID" value="BAF87573.1"/>
    <property type="molecule type" value="Genomic_DNA"/>
</dbReference>
<dbReference type="Proteomes" id="UP000000270">
    <property type="component" value="Chromosome"/>
</dbReference>
<dbReference type="Gene3D" id="3.40.640.10">
    <property type="entry name" value="Type I PLP-dependent aspartate aminotransferase-like (Major domain)"/>
    <property type="match status" value="1"/>
</dbReference>
<reference evidence="7 8" key="4">
    <citation type="journal article" date="2009" name="Appl. Environ. Microbiol.">
        <title>Comparative genome-wide transcriptional profiling of Azorhizobium caulinodans ORS571 grown under free-living and symbiotic conditions.</title>
        <authorList>
            <person name="Tsukada S."/>
            <person name="Aono T."/>
            <person name="Akiba N."/>
            <person name="Lee KB."/>
            <person name="Liu CT."/>
            <person name="Toyazaki H."/>
            <person name="Oyaizu H."/>
        </authorList>
    </citation>
    <scope>NUCLEOTIDE SEQUENCE [LARGE SCALE GENOMIC DNA]</scope>
    <source>
        <strain evidence="8">ATCC 43989 / DSM 5975 / JCM 20966 / LMG 6465 / NBRC 14845 / NCIMB 13405 / ORS 571</strain>
    </source>
</reference>
<evidence type="ECO:0000259" key="6">
    <source>
        <dbReference type="Pfam" id="PF00155"/>
    </source>
</evidence>
<dbReference type="SUPFAM" id="SSF53383">
    <property type="entry name" value="PLP-dependent transferases"/>
    <property type="match status" value="1"/>
</dbReference>
<reference evidence="7 8" key="5">
    <citation type="journal article" date="2010" name="Appl. Environ. Microbiol.">
        <title>phrR-like gene praR of Azorhizobium caulinodans ORS571 is essential for symbiosis with Sesbania rostrata and is involved in expression of reb genes.</title>
        <authorList>
            <person name="Akiba N."/>
            <person name="Aono T."/>
            <person name="Toyazaki H."/>
            <person name="Sato S."/>
            <person name="Oyaizu H."/>
        </authorList>
    </citation>
    <scope>NUCLEOTIDE SEQUENCE [LARGE SCALE GENOMIC DNA]</scope>
    <source>
        <strain evidence="8">ATCC 43989 / DSM 5975 / JCM 20966 / LMG 6465 / NBRC 14845 / NCIMB 13405 / ORS 571</strain>
    </source>
</reference>
<reference evidence="7 8" key="3">
    <citation type="journal article" date="2008" name="BMC Genomics">
        <title>The genome of the versatile nitrogen fixer Azorhizobium caulinodans ORS571.</title>
        <authorList>
            <person name="Lee KB."/>
            <person name="Backer P.D."/>
            <person name="Aono T."/>
            <person name="Liu CT."/>
            <person name="Suzuki S."/>
            <person name="Suzuki T."/>
            <person name="Kaneko T."/>
            <person name="Yamada M."/>
            <person name="Tabata S."/>
            <person name="Kupfer D.M."/>
            <person name="Najar F.Z."/>
            <person name="Wiley G.B."/>
            <person name="Roe B."/>
            <person name="Binnewies T.T."/>
            <person name="Ussery D.W."/>
            <person name="D'Haeze W."/>
            <person name="Herder J.D."/>
            <person name="Gevers D."/>
            <person name="Vereecke D."/>
            <person name="Holsters M."/>
            <person name="Oyaizu H."/>
        </authorList>
    </citation>
    <scope>NUCLEOTIDE SEQUENCE [LARGE SCALE GENOMIC DNA]</scope>
    <source>
        <strain evidence="8">ATCC 43989 / DSM 5975 / JCM 20966 / LMG 6465 / NBRC 14845 / NCIMB 13405 / ORS 571</strain>
    </source>
</reference>
<dbReference type="GO" id="GO:0030170">
    <property type="term" value="F:pyridoxal phosphate binding"/>
    <property type="evidence" value="ECO:0007669"/>
    <property type="project" value="InterPro"/>
</dbReference>
<dbReference type="STRING" id="438753.AZC_1575"/>
<evidence type="ECO:0000313" key="7">
    <source>
        <dbReference type="EMBL" id="BAF87573.1"/>
    </source>
</evidence>
<gene>
    <name evidence="7" type="ordered locus">AZC_1575</name>
</gene>
<name>A8HY45_AZOC5</name>
<dbReference type="InterPro" id="IPR051326">
    <property type="entry name" value="Kynurenine-oxoglutarate_AT"/>
</dbReference>
<keyword evidence="3 7" id="KW-0808">Transferase</keyword>
<keyword evidence="2 7" id="KW-0032">Aminotransferase</keyword>
<dbReference type="AlphaFoldDB" id="A8HY45"/>
<evidence type="ECO:0000256" key="2">
    <source>
        <dbReference type="ARBA" id="ARBA00022576"/>
    </source>
</evidence>
<evidence type="ECO:0000313" key="8">
    <source>
        <dbReference type="Proteomes" id="UP000000270"/>
    </source>
</evidence>
<proteinExistence type="predicted"/>
<dbReference type="PANTHER" id="PTHR43807">
    <property type="entry name" value="FI04487P"/>
    <property type="match status" value="1"/>
</dbReference>
<dbReference type="Gene3D" id="3.90.1150.10">
    <property type="entry name" value="Aspartate Aminotransferase, domain 1"/>
    <property type="match status" value="1"/>
</dbReference>
<reference evidence="7 8" key="1">
    <citation type="journal article" date="2007" name="Appl. Environ. Microbiol.">
        <title>Rhizobial factors required for stem nodule maturation and maintenance in Sesbania rostrata-Azorhizobium caulinodans ORS571 symbiosis.</title>
        <authorList>
            <person name="Suzuki S."/>
            <person name="Aono T."/>
            <person name="Lee KB."/>
            <person name="Suzuki T."/>
            <person name="Liu CT."/>
            <person name="Miwa H."/>
            <person name="Wakao S."/>
            <person name="Iki T."/>
            <person name="Oyaizu H."/>
        </authorList>
    </citation>
    <scope>NUCLEOTIDE SEQUENCE [LARGE SCALE GENOMIC DNA]</scope>
    <source>
        <strain evidence="8">ATCC 43989 / DSM 5975 / JCM 20966 / LMG 6465 / NBRC 14845 / NCIMB 13405 / ORS 571</strain>
    </source>
</reference>
<dbReference type="GO" id="GO:0016212">
    <property type="term" value="F:kynurenine-oxoglutarate transaminase activity"/>
    <property type="evidence" value="ECO:0007669"/>
    <property type="project" value="TreeGrafter"/>
</dbReference>
<dbReference type="HOGENOM" id="CLU_017584_4_0_5"/>
<comment type="cofactor">
    <cofactor evidence="1">
        <name>pyridoxal 5'-phosphate</name>
        <dbReference type="ChEBI" id="CHEBI:597326"/>
    </cofactor>
</comment>